<name>A0A0E9SYD8_ANGAN</name>
<proteinExistence type="predicted"/>
<sequence length="46" mass="5638">MILCALNWSSQTCERQECSLTVTMPYLTWFRRPRRLHQSSYLRVFK</sequence>
<organism evidence="1">
    <name type="scientific">Anguilla anguilla</name>
    <name type="common">European freshwater eel</name>
    <name type="synonym">Muraena anguilla</name>
    <dbReference type="NCBI Taxonomy" id="7936"/>
    <lineage>
        <taxon>Eukaryota</taxon>
        <taxon>Metazoa</taxon>
        <taxon>Chordata</taxon>
        <taxon>Craniata</taxon>
        <taxon>Vertebrata</taxon>
        <taxon>Euteleostomi</taxon>
        <taxon>Actinopterygii</taxon>
        <taxon>Neopterygii</taxon>
        <taxon>Teleostei</taxon>
        <taxon>Anguilliformes</taxon>
        <taxon>Anguillidae</taxon>
        <taxon>Anguilla</taxon>
    </lineage>
</organism>
<reference evidence="1" key="1">
    <citation type="submission" date="2014-11" db="EMBL/GenBank/DDBJ databases">
        <authorList>
            <person name="Amaro Gonzalez C."/>
        </authorList>
    </citation>
    <scope>NUCLEOTIDE SEQUENCE</scope>
</reference>
<reference evidence="1" key="2">
    <citation type="journal article" date="2015" name="Fish Shellfish Immunol.">
        <title>Early steps in the European eel (Anguilla anguilla)-Vibrio vulnificus interaction in the gills: Role of the RtxA13 toxin.</title>
        <authorList>
            <person name="Callol A."/>
            <person name="Pajuelo D."/>
            <person name="Ebbesson L."/>
            <person name="Teles M."/>
            <person name="MacKenzie S."/>
            <person name="Amaro C."/>
        </authorList>
    </citation>
    <scope>NUCLEOTIDE SEQUENCE</scope>
</reference>
<evidence type="ECO:0000313" key="1">
    <source>
        <dbReference type="EMBL" id="JAH46311.1"/>
    </source>
</evidence>
<dbReference type="AlphaFoldDB" id="A0A0E9SYD8"/>
<protein>
    <submittedName>
        <fullName evidence="1">Uncharacterized protein</fullName>
    </submittedName>
</protein>
<accession>A0A0E9SYD8</accession>
<dbReference type="EMBL" id="GBXM01062266">
    <property type="protein sequence ID" value="JAH46311.1"/>
    <property type="molecule type" value="Transcribed_RNA"/>
</dbReference>